<name>A0A1F7JFP1_9BACT</name>
<dbReference type="EMBL" id="MGAV01000016">
    <property type="protein sequence ID" value="OGK54412.1"/>
    <property type="molecule type" value="Genomic_DNA"/>
</dbReference>
<accession>A0A1F7JFP1</accession>
<reference evidence="2 3" key="1">
    <citation type="journal article" date="2016" name="Nat. Commun.">
        <title>Thousands of microbial genomes shed light on interconnected biogeochemical processes in an aquifer system.</title>
        <authorList>
            <person name="Anantharaman K."/>
            <person name="Brown C.T."/>
            <person name="Hug L.A."/>
            <person name="Sharon I."/>
            <person name="Castelle C.J."/>
            <person name="Probst A.J."/>
            <person name="Thomas B.C."/>
            <person name="Singh A."/>
            <person name="Wilkins M.J."/>
            <person name="Karaoz U."/>
            <person name="Brodie E.L."/>
            <person name="Williams K.H."/>
            <person name="Hubbard S.S."/>
            <person name="Banfield J.F."/>
        </authorList>
    </citation>
    <scope>NUCLEOTIDE SEQUENCE [LARGE SCALE GENOMIC DNA]</scope>
</reference>
<evidence type="ECO:0000256" key="1">
    <source>
        <dbReference type="SAM" id="Phobius"/>
    </source>
</evidence>
<dbReference type="AlphaFoldDB" id="A0A1F7JFP1"/>
<keyword evidence="1" id="KW-0472">Membrane</keyword>
<sequence length="91" mass="10299">MIDTTQVILVAALTVMTVILTVIGIQLIFVLRDMRKMLVKINGIIAEFEKVGFNLSHGYTEIIGFVSGIKRLFYLADILSKKKKNKKNEDK</sequence>
<dbReference type="Proteomes" id="UP000177418">
    <property type="component" value="Unassembled WGS sequence"/>
</dbReference>
<gene>
    <name evidence="2" type="ORF">A3H78_03785</name>
</gene>
<evidence type="ECO:0000313" key="3">
    <source>
        <dbReference type="Proteomes" id="UP000177418"/>
    </source>
</evidence>
<organism evidence="2 3">
    <name type="scientific">Candidatus Roizmanbacteria bacterium RIFCSPLOWO2_02_FULL_36_11</name>
    <dbReference type="NCBI Taxonomy" id="1802071"/>
    <lineage>
        <taxon>Bacteria</taxon>
        <taxon>Candidatus Roizmaniibacteriota</taxon>
    </lineage>
</organism>
<proteinExistence type="predicted"/>
<keyword evidence="1" id="KW-1133">Transmembrane helix</keyword>
<feature type="transmembrane region" description="Helical" evidence="1">
    <location>
        <begin position="6"/>
        <end position="31"/>
    </location>
</feature>
<evidence type="ECO:0000313" key="2">
    <source>
        <dbReference type="EMBL" id="OGK54412.1"/>
    </source>
</evidence>
<keyword evidence="1" id="KW-0812">Transmembrane</keyword>
<comment type="caution">
    <text evidence="2">The sequence shown here is derived from an EMBL/GenBank/DDBJ whole genome shotgun (WGS) entry which is preliminary data.</text>
</comment>
<protein>
    <submittedName>
        <fullName evidence="2">Uncharacterized protein</fullName>
    </submittedName>
</protein>